<evidence type="ECO:0000256" key="1">
    <source>
        <dbReference type="ARBA" id="ARBA00000085"/>
    </source>
</evidence>
<keyword evidence="8 10" id="KW-1133">Transmembrane helix</keyword>
<dbReference type="SMART" id="SM00387">
    <property type="entry name" value="HATPase_c"/>
    <property type="match status" value="1"/>
</dbReference>
<dbReference type="CDD" id="cd06225">
    <property type="entry name" value="HAMP"/>
    <property type="match status" value="1"/>
</dbReference>
<evidence type="ECO:0000313" key="14">
    <source>
        <dbReference type="Proteomes" id="UP000319769"/>
    </source>
</evidence>
<dbReference type="InterPro" id="IPR036890">
    <property type="entry name" value="HATPase_C_sf"/>
</dbReference>
<feature type="domain" description="HAMP" evidence="12">
    <location>
        <begin position="172"/>
        <end position="224"/>
    </location>
</feature>
<dbReference type="RefSeq" id="WP_144757415.1">
    <property type="nucleotide sequence ID" value="NZ_VMNW02000078.1"/>
</dbReference>
<dbReference type="PROSITE" id="PS50885">
    <property type="entry name" value="HAMP"/>
    <property type="match status" value="1"/>
</dbReference>
<evidence type="ECO:0000259" key="12">
    <source>
        <dbReference type="PROSITE" id="PS50885"/>
    </source>
</evidence>
<dbReference type="SUPFAM" id="SSF55874">
    <property type="entry name" value="ATPase domain of HSP90 chaperone/DNA topoisomerase II/histidine kinase"/>
    <property type="match status" value="1"/>
</dbReference>
<feature type="transmembrane region" description="Helical" evidence="10">
    <location>
        <begin position="152"/>
        <end position="170"/>
    </location>
</feature>
<feature type="domain" description="Histidine kinase" evidence="11">
    <location>
        <begin position="232"/>
        <end position="441"/>
    </location>
</feature>
<dbReference type="SMART" id="SM00388">
    <property type="entry name" value="HisKA"/>
    <property type="match status" value="1"/>
</dbReference>
<dbReference type="Gene3D" id="1.10.287.130">
    <property type="match status" value="1"/>
</dbReference>
<keyword evidence="9" id="KW-0902">Two-component regulatory system</keyword>
<evidence type="ECO:0000313" key="13">
    <source>
        <dbReference type="EMBL" id="KAA9153267.1"/>
    </source>
</evidence>
<evidence type="ECO:0000256" key="7">
    <source>
        <dbReference type="ARBA" id="ARBA00022777"/>
    </source>
</evidence>
<dbReference type="Pfam" id="PF02518">
    <property type="entry name" value="HATPase_c"/>
    <property type="match status" value="1"/>
</dbReference>
<comment type="caution">
    <text evidence="13">The sequence shown here is derived from an EMBL/GenBank/DDBJ whole genome shotgun (WGS) entry which is preliminary data.</text>
</comment>
<dbReference type="Gene3D" id="3.30.565.10">
    <property type="entry name" value="Histidine kinase-like ATPase, C-terminal domain"/>
    <property type="match status" value="1"/>
</dbReference>
<evidence type="ECO:0000256" key="6">
    <source>
        <dbReference type="ARBA" id="ARBA00022692"/>
    </source>
</evidence>
<proteinExistence type="predicted"/>
<evidence type="ECO:0000256" key="9">
    <source>
        <dbReference type="ARBA" id="ARBA00023012"/>
    </source>
</evidence>
<dbReference type="PROSITE" id="PS50109">
    <property type="entry name" value="HIS_KIN"/>
    <property type="match status" value="1"/>
</dbReference>
<keyword evidence="7 13" id="KW-0418">Kinase</keyword>
<organism evidence="13 14">
    <name type="scientific">Amycolatopsis acidicola</name>
    <dbReference type="NCBI Taxonomy" id="2596893"/>
    <lineage>
        <taxon>Bacteria</taxon>
        <taxon>Bacillati</taxon>
        <taxon>Actinomycetota</taxon>
        <taxon>Actinomycetes</taxon>
        <taxon>Pseudonocardiales</taxon>
        <taxon>Pseudonocardiaceae</taxon>
        <taxon>Amycolatopsis</taxon>
    </lineage>
</organism>
<comment type="subcellular location">
    <subcellularLocation>
        <location evidence="2">Cell membrane</location>
    </subcellularLocation>
</comment>
<dbReference type="EC" id="2.7.13.3" evidence="3"/>
<dbReference type="InterPro" id="IPR003594">
    <property type="entry name" value="HATPase_dom"/>
</dbReference>
<dbReference type="InterPro" id="IPR005467">
    <property type="entry name" value="His_kinase_dom"/>
</dbReference>
<dbReference type="InterPro" id="IPR003661">
    <property type="entry name" value="HisK_dim/P_dom"/>
</dbReference>
<dbReference type="Proteomes" id="UP000319769">
    <property type="component" value="Unassembled WGS sequence"/>
</dbReference>
<dbReference type="CDD" id="cd00075">
    <property type="entry name" value="HATPase"/>
    <property type="match status" value="1"/>
</dbReference>
<name>A0A5N0UQK3_9PSEU</name>
<dbReference type="PRINTS" id="PR00344">
    <property type="entry name" value="BCTRLSENSOR"/>
</dbReference>
<keyword evidence="5" id="KW-0808">Transferase</keyword>
<dbReference type="InterPro" id="IPR003660">
    <property type="entry name" value="HAMP_dom"/>
</dbReference>
<dbReference type="Pfam" id="PF00672">
    <property type="entry name" value="HAMP"/>
    <property type="match status" value="1"/>
</dbReference>
<dbReference type="PANTHER" id="PTHR43547">
    <property type="entry name" value="TWO-COMPONENT HISTIDINE KINASE"/>
    <property type="match status" value="1"/>
</dbReference>
<reference evidence="13" key="1">
    <citation type="submission" date="2019-09" db="EMBL/GenBank/DDBJ databases">
        <authorList>
            <person name="Teo W.F.A."/>
            <person name="Duangmal K."/>
        </authorList>
    </citation>
    <scope>NUCLEOTIDE SEQUENCE [LARGE SCALE GENOMIC DNA]</scope>
    <source>
        <strain evidence="13">K81G1</strain>
    </source>
</reference>
<evidence type="ECO:0000256" key="3">
    <source>
        <dbReference type="ARBA" id="ARBA00012438"/>
    </source>
</evidence>
<dbReference type="PANTHER" id="PTHR43547:SF2">
    <property type="entry name" value="HYBRID SIGNAL TRANSDUCTION HISTIDINE KINASE C"/>
    <property type="match status" value="1"/>
</dbReference>
<keyword evidence="10" id="KW-0472">Membrane</keyword>
<dbReference type="CDD" id="cd00082">
    <property type="entry name" value="HisKA"/>
    <property type="match status" value="1"/>
</dbReference>
<gene>
    <name evidence="13" type="ORF">FPZ12_035065</name>
</gene>
<accession>A0A5N0UQK3</accession>
<dbReference type="GO" id="GO:0005886">
    <property type="term" value="C:plasma membrane"/>
    <property type="evidence" value="ECO:0007669"/>
    <property type="project" value="UniProtKB-SubCell"/>
</dbReference>
<protein>
    <recommendedName>
        <fullName evidence="3">histidine kinase</fullName>
        <ecNumber evidence="3">2.7.13.3</ecNumber>
    </recommendedName>
</protein>
<dbReference type="OrthoDB" id="3190394at2"/>
<dbReference type="FunFam" id="1.10.287.130:FF:000001">
    <property type="entry name" value="Two-component sensor histidine kinase"/>
    <property type="match status" value="1"/>
</dbReference>
<dbReference type="GO" id="GO:0000155">
    <property type="term" value="F:phosphorelay sensor kinase activity"/>
    <property type="evidence" value="ECO:0007669"/>
    <property type="project" value="InterPro"/>
</dbReference>
<keyword evidence="14" id="KW-1185">Reference proteome</keyword>
<evidence type="ECO:0000259" key="11">
    <source>
        <dbReference type="PROSITE" id="PS50109"/>
    </source>
</evidence>
<sequence>MRRRSSLAARITAVCLAVAGVAVLVAGVVAASLVRRTGEDVLQRSLSAQADVVASQLDATGLGSRVGLAKVADVLRGQGISVVTARLASDGAASRAALEAGLQRADGSVSVKRTVAGQEYLVEIRGAAGTAFALVEPVQMARNTQRVFVRNLLLALGAGLLVAAVAGLVLGRLLARPLRRTAGVAATMSQGRRDLRAPVEGPAEVAEVANAVNELSAALQHSESRQREFLLSVSHELRTPLTAVRGFAESLVDGVVPPAEAGETIQRESLRLERLVNDLLDLARLGADEFRLDLASIDLGETVRSAAEVWRVRCEQAGVRFSTELPAGPVHVVADPRRLRQVLDILAENALRATPAGAPIVLSLNASGVLQVRDGGPGLAPEDYAMAFERGALNAKYRGSRPVGSGVGLALAHGLVTRMGGTISAGPAPEGGAAFTVSLAS</sequence>
<evidence type="ECO:0000256" key="5">
    <source>
        <dbReference type="ARBA" id="ARBA00022679"/>
    </source>
</evidence>
<dbReference type="InterPro" id="IPR036097">
    <property type="entry name" value="HisK_dim/P_sf"/>
</dbReference>
<dbReference type="Pfam" id="PF00512">
    <property type="entry name" value="HisKA"/>
    <property type="match status" value="1"/>
</dbReference>
<dbReference type="AlphaFoldDB" id="A0A5N0UQK3"/>
<dbReference type="SUPFAM" id="SSF47384">
    <property type="entry name" value="Homodimeric domain of signal transducing histidine kinase"/>
    <property type="match status" value="1"/>
</dbReference>
<dbReference type="EMBL" id="VMNW02000078">
    <property type="protein sequence ID" value="KAA9153267.1"/>
    <property type="molecule type" value="Genomic_DNA"/>
</dbReference>
<evidence type="ECO:0000256" key="8">
    <source>
        <dbReference type="ARBA" id="ARBA00022989"/>
    </source>
</evidence>
<dbReference type="InterPro" id="IPR004358">
    <property type="entry name" value="Sig_transdc_His_kin-like_C"/>
</dbReference>
<evidence type="ECO:0000256" key="10">
    <source>
        <dbReference type="SAM" id="Phobius"/>
    </source>
</evidence>
<keyword evidence="4" id="KW-0597">Phosphoprotein</keyword>
<dbReference type="SMART" id="SM00304">
    <property type="entry name" value="HAMP"/>
    <property type="match status" value="1"/>
</dbReference>
<evidence type="ECO:0000256" key="2">
    <source>
        <dbReference type="ARBA" id="ARBA00004236"/>
    </source>
</evidence>
<comment type="catalytic activity">
    <reaction evidence="1">
        <text>ATP + protein L-histidine = ADP + protein N-phospho-L-histidine.</text>
        <dbReference type="EC" id="2.7.13.3"/>
    </reaction>
</comment>
<keyword evidence="6 10" id="KW-0812">Transmembrane</keyword>
<evidence type="ECO:0000256" key="4">
    <source>
        <dbReference type="ARBA" id="ARBA00022553"/>
    </source>
</evidence>
<dbReference type="SUPFAM" id="SSF158472">
    <property type="entry name" value="HAMP domain-like"/>
    <property type="match status" value="1"/>
</dbReference>
<dbReference type="Gene3D" id="6.10.340.10">
    <property type="match status" value="1"/>
</dbReference>